<evidence type="ECO:0000313" key="2">
    <source>
        <dbReference type="EnsemblMetazoa" id="XP_012057271.1"/>
    </source>
</evidence>
<feature type="coiled-coil region" evidence="1">
    <location>
        <begin position="102"/>
        <end position="129"/>
    </location>
</feature>
<dbReference type="Proteomes" id="UP000005205">
    <property type="component" value="Unassembled WGS sequence"/>
</dbReference>
<reference evidence="2" key="2">
    <citation type="submission" date="2016-04" db="UniProtKB">
        <authorList>
            <consortium name="EnsemblMetazoa"/>
        </authorList>
    </citation>
    <scope>IDENTIFICATION</scope>
</reference>
<gene>
    <name evidence="2" type="primary">105620381</name>
</gene>
<proteinExistence type="predicted"/>
<dbReference type="EMBL" id="ADTU01016299">
    <property type="status" value="NOT_ANNOTATED_CDS"/>
    <property type="molecule type" value="Genomic_DNA"/>
</dbReference>
<accession>A0A158NIB3</accession>
<evidence type="ECO:0000313" key="3">
    <source>
        <dbReference type="Proteomes" id="UP000005205"/>
    </source>
</evidence>
<keyword evidence="1" id="KW-0175">Coiled coil</keyword>
<evidence type="ECO:0000256" key="1">
    <source>
        <dbReference type="SAM" id="Coils"/>
    </source>
</evidence>
<protein>
    <submittedName>
        <fullName evidence="2">Uncharacterized protein</fullName>
    </submittedName>
</protein>
<sequence length="145" mass="17493">MRHVDKSEEKYIATINRIRDTIRKLEETTKYSRDLEAVRFLRYSMLKSHDKILTDDLRKIKIRNKQMLNLFRQSVTDIQLSSLDILPESLRRQVQKTWHQKYDALLSQNEQLKRQIVALDCAMKQKQKEVFLTIVVSYLYLNHRV</sequence>
<dbReference type="OrthoDB" id="7609668at2759"/>
<keyword evidence="3" id="KW-1185">Reference proteome</keyword>
<dbReference type="AlphaFoldDB" id="A0A158NIB3"/>
<dbReference type="KEGG" id="acep:105620381"/>
<reference evidence="3" key="1">
    <citation type="journal article" date="2011" name="PLoS Genet.">
        <title>The genome sequence of the leaf-cutter ant Atta cephalotes reveals insights into its obligate symbiotic lifestyle.</title>
        <authorList>
            <person name="Suen G."/>
            <person name="Teiling C."/>
            <person name="Li L."/>
            <person name="Holt C."/>
            <person name="Abouheif E."/>
            <person name="Bornberg-Bauer E."/>
            <person name="Bouffard P."/>
            <person name="Caldera E.J."/>
            <person name="Cash E."/>
            <person name="Cavanaugh A."/>
            <person name="Denas O."/>
            <person name="Elhaik E."/>
            <person name="Fave M.J."/>
            <person name="Gadau J."/>
            <person name="Gibson J.D."/>
            <person name="Graur D."/>
            <person name="Grubbs K.J."/>
            <person name="Hagen D.E."/>
            <person name="Harkins T.T."/>
            <person name="Helmkampf M."/>
            <person name="Hu H."/>
            <person name="Johnson B.R."/>
            <person name="Kim J."/>
            <person name="Marsh S.E."/>
            <person name="Moeller J.A."/>
            <person name="Munoz-Torres M.C."/>
            <person name="Murphy M.C."/>
            <person name="Naughton M.C."/>
            <person name="Nigam S."/>
            <person name="Overson R."/>
            <person name="Rajakumar R."/>
            <person name="Reese J.T."/>
            <person name="Scott J.J."/>
            <person name="Smith C.R."/>
            <person name="Tao S."/>
            <person name="Tsutsui N.D."/>
            <person name="Viljakainen L."/>
            <person name="Wissler L."/>
            <person name="Yandell M.D."/>
            <person name="Zimmer F."/>
            <person name="Taylor J."/>
            <person name="Slater S.C."/>
            <person name="Clifton S.W."/>
            <person name="Warren W.C."/>
            <person name="Elsik C.G."/>
            <person name="Smith C.D."/>
            <person name="Weinstock G.M."/>
            <person name="Gerardo N.M."/>
            <person name="Currie C.R."/>
        </authorList>
    </citation>
    <scope>NUCLEOTIDE SEQUENCE [LARGE SCALE GENOMIC DNA]</scope>
</reference>
<dbReference type="EnsemblMetazoa" id="XM_012201881.1">
    <property type="protein sequence ID" value="XP_012057271.1"/>
    <property type="gene ID" value="LOC105620381"/>
</dbReference>
<organism evidence="2 3">
    <name type="scientific">Atta cephalotes</name>
    <name type="common">Leafcutter ant</name>
    <dbReference type="NCBI Taxonomy" id="12957"/>
    <lineage>
        <taxon>Eukaryota</taxon>
        <taxon>Metazoa</taxon>
        <taxon>Ecdysozoa</taxon>
        <taxon>Arthropoda</taxon>
        <taxon>Hexapoda</taxon>
        <taxon>Insecta</taxon>
        <taxon>Pterygota</taxon>
        <taxon>Neoptera</taxon>
        <taxon>Endopterygota</taxon>
        <taxon>Hymenoptera</taxon>
        <taxon>Apocrita</taxon>
        <taxon>Aculeata</taxon>
        <taxon>Formicoidea</taxon>
        <taxon>Formicidae</taxon>
        <taxon>Myrmicinae</taxon>
        <taxon>Atta</taxon>
    </lineage>
</organism>
<dbReference type="InParanoid" id="A0A158NIB3"/>
<name>A0A158NIB3_ATTCE</name>